<feature type="non-terminal residue" evidence="1">
    <location>
        <position position="89"/>
    </location>
</feature>
<reference evidence="1" key="1">
    <citation type="submission" date="2021-06" db="EMBL/GenBank/DDBJ databases">
        <authorList>
            <person name="Kallberg Y."/>
            <person name="Tangrot J."/>
            <person name="Rosling A."/>
        </authorList>
    </citation>
    <scope>NUCLEOTIDE SEQUENCE</scope>
    <source>
        <strain evidence="1">MA461A</strain>
    </source>
</reference>
<dbReference type="EMBL" id="CAJVQC010016447">
    <property type="protein sequence ID" value="CAG8676569.1"/>
    <property type="molecule type" value="Genomic_DNA"/>
</dbReference>
<protein>
    <submittedName>
        <fullName evidence="1">650_t:CDS:1</fullName>
    </submittedName>
</protein>
<gene>
    <name evidence="1" type="ORF">RPERSI_LOCUS8917</name>
</gene>
<name>A0ACA9NZZ4_9GLOM</name>
<comment type="caution">
    <text evidence="1">The sequence shown here is derived from an EMBL/GenBank/DDBJ whole genome shotgun (WGS) entry which is preliminary data.</text>
</comment>
<evidence type="ECO:0000313" key="1">
    <source>
        <dbReference type="EMBL" id="CAG8676569.1"/>
    </source>
</evidence>
<keyword evidence="2" id="KW-1185">Reference proteome</keyword>
<sequence length="89" mass="9683">MLYELNCEYSAEIQARDYKTSYTVASYKTVIILLPLCLTRCDPVTEAILIGCLEVIEAKDTLSGIILLLILQAPCEAEAQCAALAKAGK</sequence>
<organism evidence="1 2">
    <name type="scientific">Racocetra persica</name>
    <dbReference type="NCBI Taxonomy" id="160502"/>
    <lineage>
        <taxon>Eukaryota</taxon>
        <taxon>Fungi</taxon>
        <taxon>Fungi incertae sedis</taxon>
        <taxon>Mucoromycota</taxon>
        <taxon>Glomeromycotina</taxon>
        <taxon>Glomeromycetes</taxon>
        <taxon>Diversisporales</taxon>
        <taxon>Gigasporaceae</taxon>
        <taxon>Racocetra</taxon>
    </lineage>
</organism>
<dbReference type="Proteomes" id="UP000789920">
    <property type="component" value="Unassembled WGS sequence"/>
</dbReference>
<proteinExistence type="predicted"/>
<evidence type="ECO:0000313" key="2">
    <source>
        <dbReference type="Proteomes" id="UP000789920"/>
    </source>
</evidence>
<accession>A0ACA9NZZ4</accession>